<evidence type="ECO:0000256" key="4">
    <source>
        <dbReference type="ARBA" id="ARBA00022984"/>
    </source>
</evidence>
<dbReference type="CDD" id="cd16913">
    <property type="entry name" value="YkuD_like"/>
    <property type="match status" value="1"/>
</dbReference>
<dbReference type="PANTHER" id="PTHR36699:SF1">
    <property type="entry name" value="L,D-TRANSPEPTIDASE YAFK-RELATED"/>
    <property type="match status" value="1"/>
</dbReference>
<evidence type="ECO:0000259" key="7">
    <source>
        <dbReference type="PROSITE" id="PS52029"/>
    </source>
</evidence>
<dbReference type="PANTHER" id="PTHR36699">
    <property type="entry name" value="LD-TRANSPEPTIDASE"/>
    <property type="match status" value="1"/>
</dbReference>
<reference evidence="8" key="1">
    <citation type="submission" date="2018-05" db="EMBL/GenBank/DDBJ databases">
        <authorList>
            <person name="Lanie J.A."/>
            <person name="Ng W.-L."/>
            <person name="Kazmierczak K.M."/>
            <person name="Andrzejewski T.M."/>
            <person name="Davidsen T.M."/>
            <person name="Wayne K.J."/>
            <person name="Tettelin H."/>
            <person name="Glass J.I."/>
            <person name="Rusch D."/>
            <person name="Podicherti R."/>
            <person name="Tsui H.-C.T."/>
            <person name="Winkler M.E."/>
        </authorList>
    </citation>
    <scope>NUCLEOTIDE SEQUENCE</scope>
</reference>
<organism evidence="8">
    <name type="scientific">marine metagenome</name>
    <dbReference type="NCBI Taxonomy" id="408172"/>
    <lineage>
        <taxon>unclassified sequences</taxon>
        <taxon>metagenomes</taxon>
        <taxon>ecological metagenomes</taxon>
    </lineage>
</organism>
<dbReference type="GO" id="GO:0009252">
    <property type="term" value="P:peptidoglycan biosynthetic process"/>
    <property type="evidence" value="ECO:0007669"/>
    <property type="project" value="UniProtKB-UniPathway"/>
</dbReference>
<evidence type="ECO:0000256" key="2">
    <source>
        <dbReference type="ARBA" id="ARBA00022679"/>
    </source>
</evidence>
<feature type="domain" description="L,D-TPase catalytic" evidence="7">
    <location>
        <begin position="55"/>
        <end position="191"/>
    </location>
</feature>
<dbReference type="GO" id="GO:0071555">
    <property type="term" value="P:cell wall organization"/>
    <property type="evidence" value="ECO:0007669"/>
    <property type="project" value="UniProtKB-KW"/>
</dbReference>
<accession>A0A382PXD2</accession>
<dbReference type="InterPro" id="IPR005490">
    <property type="entry name" value="LD_TPept_cat_dom"/>
</dbReference>
<dbReference type="PROSITE" id="PS52029">
    <property type="entry name" value="LD_TPASE"/>
    <property type="match status" value="1"/>
</dbReference>
<evidence type="ECO:0000256" key="1">
    <source>
        <dbReference type="ARBA" id="ARBA00004752"/>
    </source>
</evidence>
<evidence type="ECO:0000256" key="6">
    <source>
        <dbReference type="SAM" id="Phobius"/>
    </source>
</evidence>
<keyword evidence="6" id="KW-0812">Transmembrane</keyword>
<keyword evidence="6" id="KW-0472">Membrane</keyword>
<keyword evidence="2" id="KW-0808">Transferase</keyword>
<dbReference type="SUPFAM" id="SSF141523">
    <property type="entry name" value="L,D-transpeptidase catalytic domain-like"/>
    <property type="match status" value="1"/>
</dbReference>
<feature type="transmembrane region" description="Helical" evidence="6">
    <location>
        <begin position="21"/>
        <end position="41"/>
    </location>
</feature>
<keyword evidence="5" id="KW-0961">Cell wall biogenesis/degradation</keyword>
<name>A0A382PXD2_9ZZZZ</name>
<dbReference type="Pfam" id="PF03734">
    <property type="entry name" value="YkuD"/>
    <property type="match status" value="1"/>
</dbReference>
<sequence>VIRAKTDISIKQTSNITGWGSAVSTAGVLGCIAATVVIIVACTQNLLATEIEFADVVIVKKAERRIYLVTDQQVLKSFSISLGLMPDGEKIQEGDFKTPEGRYELTERNGDSDFFRSIQISYPNRRDEERAARLGVSPGGRIMIHGQPNKPRYSKVYYRNYDWTDGCIALSNTDMMDFWQMTSADTPIHIFP</sequence>
<dbReference type="Gene3D" id="2.40.440.10">
    <property type="entry name" value="L,D-transpeptidase catalytic domain-like"/>
    <property type="match status" value="1"/>
</dbReference>
<keyword evidence="3" id="KW-0133">Cell shape</keyword>
<dbReference type="InterPro" id="IPR038063">
    <property type="entry name" value="Transpep_catalytic_dom"/>
</dbReference>
<keyword evidence="6" id="KW-1133">Transmembrane helix</keyword>
<keyword evidence="4" id="KW-0573">Peptidoglycan synthesis</keyword>
<protein>
    <recommendedName>
        <fullName evidence="7">L,D-TPase catalytic domain-containing protein</fullName>
    </recommendedName>
</protein>
<evidence type="ECO:0000256" key="5">
    <source>
        <dbReference type="ARBA" id="ARBA00023316"/>
    </source>
</evidence>
<gene>
    <name evidence="8" type="ORF">METZ01_LOCUS329586</name>
</gene>
<dbReference type="GO" id="GO:0008360">
    <property type="term" value="P:regulation of cell shape"/>
    <property type="evidence" value="ECO:0007669"/>
    <property type="project" value="UniProtKB-KW"/>
</dbReference>
<comment type="pathway">
    <text evidence="1">Cell wall biogenesis; peptidoglycan biosynthesis.</text>
</comment>
<dbReference type="UniPathway" id="UPA00219"/>
<dbReference type="EMBL" id="UINC01109724">
    <property type="protein sequence ID" value="SVC76732.1"/>
    <property type="molecule type" value="Genomic_DNA"/>
</dbReference>
<dbReference type="GO" id="GO:0016740">
    <property type="term" value="F:transferase activity"/>
    <property type="evidence" value="ECO:0007669"/>
    <property type="project" value="UniProtKB-KW"/>
</dbReference>
<proteinExistence type="predicted"/>
<evidence type="ECO:0000313" key="8">
    <source>
        <dbReference type="EMBL" id="SVC76732.1"/>
    </source>
</evidence>
<evidence type="ECO:0000256" key="3">
    <source>
        <dbReference type="ARBA" id="ARBA00022960"/>
    </source>
</evidence>
<feature type="non-terminal residue" evidence="8">
    <location>
        <position position="1"/>
    </location>
</feature>
<dbReference type="AlphaFoldDB" id="A0A382PXD2"/>